<comment type="similarity">
    <text evidence="2">Belongs to the Tdpoz family.</text>
</comment>
<dbReference type="InterPro" id="IPR002083">
    <property type="entry name" value="MATH/TRAF_dom"/>
</dbReference>
<dbReference type="OrthoDB" id="682365at2759"/>
<dbReference type="InterPro" id="IPR011333">
    <property type="entry name" value="SKP1/BTB/POZ_sf"/>
</dbReference>
<evidence type="ECO:0000313" key="6">
    <source>
        <dbReference type="Proteomes" id="UP000604825"/>
    </source>
</evidence>
<dbReference type="AlphaFoldDB" id="A0A811QHK7"/>
<protein>
    <recommendedName>
        <fullName evidence="7">Speckle-type POZ protein</fullName>
    </recommendedName>
</protein>
<sequence length="240" mass="26495">MVTGSHVLEVKGYSVTKDQLGVGKRISSGVFSVDGHSFKIKCDLTVFKDVRTEILAPPPPPPIDLQRHLGNLLASKVGGTWSSRSTARYSRRIATCSPHGRPCSWRSCSVQWNRRRRISVTYASQDMEARVFRCMLHFMEIDAPDIAVMAQHLLVAADRYDLQRLKLICEDMLRSSVDASLAATTLVLAEQHACQGLKAACFEFLKAPGNLKAVMAIDGFQHLKSSCPSLLEELLAKVAP</sequence>
<dbReference type="GO" id="GO:0016567">
    <property type="term" value="P:protein ubiquitination"/>
    <property type="evidence" value="ECO:0007669"/>
    <property type="project" value="InterPro"/>
</dbReference>
<name>A0A811QHK7_9POAL</name>
<reference evidence="5" key="1">
    <citation type="submission" date="2020-10" db="EMBL/GenBank/DDBJ databases">
        <authorList>
            <person name="Han B."/>
            <person name="Lu T."/>
            <person name="Zhao Q."/>
            <person name="Huang X."/>
            <person name="Zhao Y."/>
        </authorList>
    </citation>
    <scope>NUCLEOTIDE SEQUENCE</scope>
</reference>
<feature type="domain" description="BPM/SPOP BACK" evidence="4">
    <location>
        <begin position="182"/>
        <end position="235"/>
    </location>
</feature>
<keyword evidence="6" id="KW-1185">Reference proteome</keyword>
<dbReference type="InterPro" id="IPR056423">
    <property type="entry name" value="BACK_BPM_SPOP"/>
</dbReference>
<dbReference type="CDD" id="cd00121">
    <property type="entry name" value="MATH"/>
    <property type="match status" value="1"/>
</dbReference>
<evidence type="ECO:0000256" key="1">
    <source>
        <dbReference type="ARBA" id="ARBA00004906"/>
    </source>
</evidence>
<dbReference type="PANTHER" id="PTHR26379">
    <property type="entry name" value="BTB/POZ AND MATH DOMAIN-CONTAINING PROTEIN 1"/>
    <property type="match status" value="1"/>
</dbReference>
<dbReference type="PANTHER" id="PTHR26379:SF450">
    <property type="entry name" value="MATH DOMAIN-CONTAINING PROTEIN"/>
    <property type="match status" value="1"/>
</dbReference>
<dbReference type="Gene3D" id="3.30.710.10">
    <property type="entry name" value="Potassium Channel Kv1.1, Chain A"/>
    <property type="match status" value="1"/>
</dbReference>
<evidence type="ECO:0000313" key="5">
    <source>
        <dbReference type="EMBL" id="CAD6256275.1"/>
    </source>
</evidence>
<dbReference type="SUPFAM" id="SSF49599">
    <property type="entry name" value="TRAF domain-like"/>
    <property type="match status" value="1"/>
</dbReference>
<accession>A0A811QHK7</accession>
<dbReference type="Pfam" id="PF24570">
    <property type="entry name" value="BACK_BPM_SPOP"/>
    <property type="match status" value="1"/>
</dbReference>
<dbReference type="Proteomes" id="UP000604825">
    <property type="component" value="Unassembled WGS sequence"/>
</dbReference>
<proteinExistence type="inferred from homology"/>
<evidence type="ECO:0000259" key="3">
    <source>
        <dbReference type="Pfam" id="PF00651"/>
    </source>
</evidence>
<dbReference type="InterPro" id="IPR045005">
    <property type="entry name" value="BPM1-6"/>
</dbReference>
<dbReference type="Pfam" id="PF00651">
    <property type="entry name" value="BTB"/>
    <property type="match status" value="1"/>
</dbReference>
<organism evidence="5 6">
    <name type="scientific">Miscanthus lutarioriparius</name>
    <dbReference type="NCBI Taxonomy" id="422564"/>
    <lineage>
        <taxon>Eukaryota</taxon>
        <taxon>Viridiplantae</taxon>
        <taxon>Streptophyta</taxon>
        <taxon>Embryophyta</taxon>
        <taxon>Tracheophyta</taxon>
        <taxon>Spermatophyta</taxon>
        <taxon>Magnoliopsida</taxon>
        <taxon>Liliopsida</taxon>
        <taxon>Poales</taxon>
        <taxon>Poaceae</taxon>
        <taxon>PACMAD clade</taxon>
        <taxon>Panicoideae</taxon>
        <taxon>Andropogonodae</taxon>
        <taxon>Andropogoneae</taxon>
        <taxon>Saccharinae</taxon>
        <taxon>Miscanthus</taxon>
    </lineage>
</organism>
<dbReference type="InterPro" id="IPR000210">
    <property type="entry name" value="BTB/POZ_dom"/>
</dbReference>
<comment type="caution">
    <text evidence="5">The sequence shown here is derived from an EMBL/GenBank/DDBJ whole genome shotgun (WGS) entry which is preliminary data.</text>
</comment>
<evidence type="ECO:0008006" key="7">
    <source>
        <dbReference type="Google" id="ProtNLM"/>
    </source>
</evidence>
<comment type="pathway">
    <text evidence="1">Protein modification; protein ubiquitination.</text>
</comment>
<evidence type="ECO:0000259" key="4">
    <source>
        <dbReference type="Pfam" id="PF24570"/>
    </source>
</evidence>
<evidence type="ECO:0000256" key="2">
    <source>
        <dbReference type="ARBA" id="ARBA00010846"/>
    </source>
</evidence>
<gene>
    <name evidence="5" type="ORF">NCGR_LOCUS39784</name>
</gene>
<dbReference type="SUPFAM" id="SSF54695">
    <property type="entry name" value="POZ domain"/>
    <property type="match status" value="1"/>
</dbReference>
<dbReference type="Gene3D" id="1.25.40.420">
    <property type="match status" value="1"/>
</dbReference>
<dbReference type="EMBL" id="CAJGYO010000010">
    <property type="protein sequence ID" value="CAD6256275.1"/>
    <property type="molecule type" value="Genomic_DNA"/>
</dbReference>
<feature type="domain" description="BTB" evidence="3">
    <location>
        <begin position="121"/>
        <end position="175"/>
    </location>
</feature>